<dbReference type="Proteomes" id="UP000240572">
    <property type="component" value="Unassembled WGS sequence"/>
</dbReference>
<feature type="domain" description="DNA-directed DNA polymerase X" evidence="2">
    <location>
        <begin position="1"/>
        <end position="294"/>
    </location>
</feature>
<dbReference type="InterPro" id="IPR047967">
    <property type="entry name" value="PolX_PHP"/>
</dbReference>
<evidence type="ECO:0000313" key="3">
    <source>
        <dbReference type="EMBL" id="PSK94421.1"/>
    </source>
</evidence>
<sequence>MTNQQIADVFDLLSKLMDIHGENSFKTKTYSTAAYKIEKLPEQLSEMETARILSIAGIGEAVAQKINTVKETGKLPLLEEYILKTPPGVIEMLSLKGIGPKKIALLWKELGLESIGELEYACNENRLITLKGFGAKTQDGILKNITFLRNNQGFYLWAEAEAYAEQVLADIRKAFPDHKTEFTGDYRRQLPALSAISYLTDLDETSLRSHFGAIPGAVSDSGDEGLVVKIPDMPALRFITCATGDFYTTLFTSTASPQFAAAFAEKYTLPQAPASEEAIFAHNQLSYIVPAMREQAPVLEQAANHTLPDLIQPADIKGIIHSHSTWSDGVNTLEQMAVAARDKGYEYLVISDHSQAAFYANGLSPERIAQQHIEIDHLNEKLAPFRIFKSIEADILHDGSLDYNESVLGTFDLVIASVHSNLKMNEEKAMQRLIAAITNPFTRILGHPTGRLLLSREGYPVDHKTLIDACVAHKVVIEINAHPRRLDLDWSWIPYALEQGAMLSVNPDAHSINGMDLVKYGVYAAQKGGLTAARNLSSMSLTALEAFIKTAR</sequence>
<dbReference type="RefSeq" id="WP_106521125.1">
    <property type="nucleotide sequence ID" value="NZ_PYGD01000001.1"/>
</dbReference>
<dbReference type="SUPFAM" id="SSF47802">
    <property type="entry name" value="DNA polymerase beta, N-terminal domain-like"/>
    <property type="match status" value="1"/>
</dbReference>
<evidence type="ECO:0000259" key="1">
    <source>
        <dbReference type="SMART" id="SM00481"/>
    </source>
</evidence>
<dbReference type="EMBL" id="PYGD01000001">
    <property type="protein sequence ID" value="PSK94421.1"/>
    <property type="molecule type" value="Genomic_DNA"/>
</dbReference>
<gene>
    <name evidence="3" type="ORF">B0I18_101577</name>
</gene>
<dbReference type="AlphaFoldDB" id="A0A2P8DB41"/>
<dbReference type="GO" id="GO:0005829">
    <property type="term" value="C:cytosol"/>
    <property type="evidence" value="ECO:0007669"/>
    <property type="project" value="TreeGrafter"/>
</dbReference>
<dbReference type="Gene3D" id="1.10.150.20">
    <property type="entry name" value="5' to 3' exonuclease, C-terminal subdomain"/>
    <property type="match status" value="1"/>
</dbReference>
<dbReference type="GO" id="GO:0003887">
    <property type="term" value="F:DNA-directed DNA polymerase activity"/>
    <property type="evidence" value="ECO:0007669"/>
    <property type="project" value="InterPro"/>
</dbReference>
<name>A0A2P8DB41_9BACT</name>
<dbReference type="Pfam" id="PF14520">
    <property type="entry name" value="HHH_5"/>
    <property type="match status" value="1"/>
</dbReference>
<dbReference type="InterPro" id="IPR002054">
    <property type="entry name" value="DNA-dir_DNA_pol_X"/>
</dbReference>
<dbReference type="SUPFAM" id="SSF81301">
    <property type="entry name" value="Nucleotidyltransferase"/>
    <property type="match status" value="1"/>
</dbReference>
<keyword evidence="4" id="KW-1185">Reference proteome</keyword>
<dbReference type="PANTHER" id="PTHR36928:SF1">
    <property type="entry name" value="PHOSPHATASE YCDX-RELATED"/>
    <property type="match status" value="1"/>
</dbReference>
<dbReference type="InterPro" id="IPR050243">
    <property type="entry name" value="PHP_phosphatase"/>
</dbReference>
<dbReference type="Gene3D" id="1.10.150.110">
    <property type="entry name" value="DNA polymerase beta, N-terminal domain-like"/>
    <property type="match status" value="1"/>
</dbReference>
<organism evidence="3 4">
    <name type="scientific">Taibaiella chishuiensis</name>
    <dbReference type="NCBI Taxonomy" id="1434707"/>
    <lineage>
        <taxon>Bacteria</taxon>
        <taxon>Pseudomonadati</taxon>
        <taxon>Bacteroidota</taxon>
        <taxon>Chitinophagia</taxon>
        <taxon>Chitinophagales</taxon>
        <taxon>Chitinophagaceae</taxon>
        <taxon>Taibaiella</taxon>
    </lineage>
</organism>
<evidence type="ECO:0000259" key="2">
    <source>
        <dbReference type="SMART" id="SM00483"/>
    </source>
</evidence>
<dbReference type="SMART" id="SM00483">
    <property type="entry name" value="POLXc"/>
    <property type="match status" value="1"/>
</dbReference>
<dbReference type="InterPro" id="IPR016195">
    <property type="entry name" value="Pol/histidinol_Pase-like"/>
</dbReference>
<dbReference type="SUPFAM" id="SSF89550">
    <property type="entry name" value="PHP domain-like"/>
    <property type="match status" value="1"/>
</dbReference>
<dbReference type="InterPro" id="IPR010996">
    <property type="entry name" value="HHH_MUS81"/>
</dbReference>
<dbReference type="SMART" id="SM00481">
    <property type="entry name" value="POLIIIAc"/>
    <property type="match status" value="1"/>
</dbReference>
<dbReference type="InterPro" id="IPR043519">
    <property type="entry name" value="NT_sf"/>
</dbReference>
<dbReference type="PIRSF" id="PIRSF005047">
    <property type="entry name" value="UCP005047_YshC"/>
    <property type="match status" value="1"/>
</dbReference>
<dbReference type="InterPro" id="IPR003141">
    <property type="entry name" value="Pol/His_phosphatase_N"/>
</dbReference>
<dbReference type="OrthoDB" id="9808747at2"/>
<dbReference type="Gene3D" id="3.20.20.140">
    <property type="entry name" value="Metal-dependent hydrolases"/>
    <property type="match status" value="1"/>
</dbReference>
<dbReference type="Pfam" id="PF14716">
    <property type="entry name" value="HHH_8"/>
    <property type="match status" value="1"/>
</dbReference>
<protein>
    <submittedName>
        <fullName evidence="3">DNA polymerase (Family 10)</fullName>
    </submittedName>
</protein>
<dbReference type="GO" id="GO:0003677">
    <property type="term" value="F:DNA binding"/>
    <property type="evidence" value="ECO:0007669"/>
    <property type="project" value="InterPro"/>
</dbReference>
<proteinExistence type="predicted"/>
<dbReference type="GO" id="GO:0042578">
    <property type="term" value="F:phosphoric ester hydrolase activity"/>
    <property type="evidence" value="ECO:0007669"/>
    <property type="project" value="TreeGrafter"/>
</dbReference>
<dbReference type="GO" id="GO:0008270">
    <property type="term" value="F:zinc ion binding"/>
    <property type="evidence" value="ECO:0007669"/>
    <property type="project" value="TreeGrafter"/>
</dbReference>
<dbReference type="InterPro" id="IPR022311">
    <property type="entry name" value="PolX-like"/>
</dbReference>
<evidence type="ECO:0000313" key="4">
    <source>
        <dbReference type="Proteomes" id="UP000240572"/>
    </source>
</evidence>
<reference evidence="3 4" key="1">
    <citation type="submission" date="2018-03" db="EMBL/GenBank/DDBJ databases">
        <title>Genomic Encyclopedia of Type Strains, Phase III (KMG-III): the genomes of soil and plant-associated and newly described type strains.</title>
        <authorList>
            <person name="Whitman W."/>
        </authorList>
    </citation>
    <scope>NUCLEOTIDE SEQUENCE [LARGE SCALE GENOMIC DNA]</scope>
    <source>
        <strain evidence="3 4">CGMCC 1.12700</strain>
    </source>
</reference>
<dbReference type="CDD" id="cd07436">
    <property type="entry name" value="PHP_PolX"/>
    <property type="match status" value="1"/>
</dbReference>
<dbReference type="PANTHER" id="PTHR36928">
    <property type="entry name" value="PHOSPHATASE YCDX-RELATED"/>
    <property type="match status" value="1"/>
</dbReference>
<comment type="caution">
    <text evidence="3">The sequence shown here is derived from an EMBL/GenBank/DDBJ whole genome shotgun (WGS) entry which is preliminary data.</text>
</comment>
<feature type="domain" description="Polymerase/histidinol phosphatase N-terminal" evidence="1">
    <location>
        <begin position="318"/>
        <end position="397"/>
    </location>
</feature>
<dbReference type="GO" id="GO:0071978">
    <property type="term" value="P:bacterial-type flagellum-dependent swarming motility"/>
    <property type="evidence" value="ECO:0007669"/>
    <property type="project" value="TreeGrafter"/>
</dbReference>
<dbReference type="InterPro" id="IPR027421">
    <property type="entry name" value="DNA_pol_lamdba_lyase_dom_sf"/>
</dbReference>
<accession>A0A2P8DB41</accession>